<keyword evidence="3" id="KW-1185">Reference proteome</keyword>
<sequence length="239" mass="25956">MIRPLLLLLLASPLLYAQSDMTGIELEGATALHLSALFSNVEIREATGDAVTVEHAVTIEGEPRPELAKLDIDRRDGTIYVDEEGPTMRDLSKVNKQYGRDSCCNSQVRMIVRVPAGITVTVETVYGSVDITDLTGLREVKSTYGGVTVAYADTGFPAELDLYSNYGAVDLTIPPGQALRVDLTTQYGELLTDVDLTIDPAASERRDFYEHVVGTVEGAARPGVVRCEAPYGKVYLREG</sequence>
<protein>
    <recommendedName>
        <fullName evidence="4">Adhesin domain-containing protein</fullName>
    </recommendedName>
</protein>
<name>A0ABM9AWE4_9BACT</name>
<gene>
    <name evidence="2" type="ORF">LEM8419_00095</name>
</gene>
<feature type="signal peptide" evidence="1">
    <location>
        <begin position="1"/>
        <end position="17"/>
    </location>
</feature>
<reference evidence="2" key="1">
    <citation type="submission" date="2021-12" db="EMBL/GenBank/DDBJ databases">
        <authorList>
            <person name="Rodrigo-Torres L."/>
            <person name="Arahal R. D."/>
            <person name="Lucena T."/>
        </authorList>
    </citation>
    <scope>NUCLEOTIDE SEQUENCE</scope>
    <source>
        <strain evidence="2">CECT 8419</strain>
    </source>
</reference>
<comment type="caution">
    <text evidence="2">The sequence shown here is derived from an EMBL/GenBank/DDBJ whole genome shotgun (WGS) entry which is preliminary data.</text>
</comment>
<dbReference type="EMBL" id="CAKLPZ010000001">
    <property type="protein sequence ID" value="CAH0998747.1"/>
    <property type="molecule type" value="Genomic_DNA"/>
</dbReference>
<evidence type="ECO:0000313" key="3">
    <source>
        <dbReference type="Proteomes" id="UP000837803"/>
    </source>
</evidence>
<dbReference type="Proteomes" id="UP000837803">
    <property type="component" value="Unassembled WGS sequence"/>
</dbReference>
<evidence type="ECO:0000313" key="2">
    <source>
        <dbReference type="EMBL" id="CAH0998747.1"/>
    </source>
</evidence>
<evidence type="ECO:0008006" key="4">
    <source>
        <dbReference type="Google" id="ProtNLM"/>
    </source>
</evidence>
<dbReference type="RefSeq" id="WP_238749001.1">
    <property type="nucleotide sequence ID" value="NZ_CAKLPZ010000001.1"/>
</dbReference>
<proteinExistence type="predicted"/>
<accession>A0ABM9AWE4</accession>
<organism evidence="2 3">
    <name type="scientific">Neolewinella maritima</name>
    <dbReference type="NCBI Taxonomy" id="1383882"/>
    <lineage>
        <taxon>Bacteria</taxon>
        <taxon>Pseudomonadati</taxon>
        <taxon>Bacteroidota</taxon>
        <taxon>Saprospiria</taxon>
        <taxon>Saprospirales</taxon>
        <taxon>Lewinellaceae</taxon>
        <taxon>Neolewinella</taxon>
    </lineage>
</organism>
<evidence type="ECO:0000256" key="1">
    <source>
        <dbReference type="SAM" id="SignalP"/>
    </source>
</evidence>
<keyword evidence="1" id="KW-0732">Signal</keyword>
<feature type="chain" id="PRO_5045355308" description="Adhesin domain-containing protein" evidence="1">
    <location>
        <begin position="18"/>
        <end position="239"/>
    </location>
</feature>